<dbReference type="GO" id="GO:0019888">
    <property type="term" value="F:protein phosphatase regulator activity"/>
    <property type="evidence" value="ECO:0007669"/>
    <property type="project" value="TreeGrafter"/>
</dbReference>
<comment type="caution">
    <text evidence="2">The sequence shown here is derived from an EMBL/GenBank/DDBJ whole genome shotgun (WGS) entry which is preliminary data.</text>
</comment>
<reference evidence="2" key="1">
    <citation type="submission" date="2022-03" db="EMBL/GenBank/DDBJ databases">
        <authorList>
            <person name="Tunstrom K."/>
        </authorList>
    </citation>
    <scope>NUCLEOTIDE SEQUENCE</scope>
</reference>
<feature type="compositionally biased region" description="Basic and acidic residues" evidence="1">
    <location>
        <begin position="66"/>
        <end position="88"/>
    </location>
</feature>
<dbReference type="InterPro" id="IPR051254">
    <property type="entry name" value="PPP1R15"/>
</dbReference>
<evidence type="ECO:0000313" key="3">
    <source>
        <dbReference type="Proteomes" id="UP001153954"/>
    </source>
</evidence>
<protein>
    <recommendedName>
        <fullName evidence="4">Protein phosphatase 1 regulatory subunit 15A/B C-terminal domain-containing protein</fullName>
    </recommendedName>
</protein>
<sequence>MRVWAFAARQARAGHWERHALDRERFRRRIADVEMAISWVLKPQHRTRIVFQRFMPWWNAQKRKELAEKREAEEREKRRMEEEGKNKGFAESSDSCDKIVPEVVENRRTDLNLNQDETNLVNGSVENNNEIEKIEVSQNIINIDNNIKLIQNQNYRDQSVINSQVNDSNDIIENNNEINDSILTKINEESLIKNGLLIKDYCIDT</sequence>
<keyword evidence="3" id="KW-1185">Reference proteome</keyword>
<dbReference type="Proteomes" id="UP001153954">
    <property type="component" value="Unassembled WGS sequence"/>
</dbReference>
<dbReference type="GO" id="GO:0000164">
    <property type="term" value="C:protein phosphatase type 1 complex"/>
    <property type="evidence" value="ECO:0007669"/>
    <property type="project" value="TreeGrafter"/>
</dbReference>
<evidence type="ECO:0000256" key="1">
    <source>
        <dbReference type="SAM" id="MobiDB-lite"/>
    </source>
</evidence>
<dbReference type="AlphaFoldDB" id="A0AAU9UQQ5"/>
<dbReference type="EMBL" id="CAKOGL010000024">
    <property type="protein sequence ID" value="CAH2101881.1"/>
    <property type="molecule type" value="Genomic_DNA"/>
</dbReference>
<evidence type="ECO:0008006" key="4">
    <source>
        <dbReference type="Google" id="ProtNLM"/>
    </source>
</evidence>
<organism evidence="2 3">
    <name type="scientific">Euphydryas editha</name>
    <name type="common">Edith's checkerspot</name>
    <dbReference type="NCBI Taxonomy" id="104508"/>
    <lineage>
        <taxon>Eukaryota</taxon>
        <taxon>Metazoa</taxon>
        <taxon>Ecdysozoa</taxon>
        <taxon>Arthropoda</taxon>
        <taxon>Hexapoda</taxon>
        <taxon>Insecta</taxon>
        <taxon>Pterygota</taxon>
        <taxon>Neoptera</taxon>
        <taxon>Endopterygota</taxon>
        <taxon>Lepidoptera</taxon>
        <taxon>Glossata</taxon>
        <taxon>Ditrysia</taxon>
        <taxon>Papilionoidea</taxon>
        <taxon>Nymphalidae</taxon>
        <taxon>Nymphalinae</taxon>
        <taxon>Euphydryas</taxon>
    </lineage>
</organism>
<dbReference type="GO" id="GO:0034976">
    <property type="term" value="P:response to endoplasmic reticulum stress"/>
    <property type="evidence" value="ECO:0007669"/>
    <property type="project" value="TreeGrafter"/>
</dbReference>
<name>A0AAU9UQQ5_EUPED</name>
<evidence type="ECO:0000313" key="2">
    <source>
        <dbReference type="EMBL" id="CAH2101881.1"/>
    </source>
</evidence>
<feature type="region of interest" description="Disordered" evidence="1">
    <location>
        <begin position="66"/>
        <end position="93"/>
    </location>
</feature>
<proteinExistence type="predicted"/>
<dbReference type="PANTHER" id="PTHR16489">
    <property type="entry name" value="GH11727P"/>
    <property type="match status" value="1"/>
</dbReference>
<gene>
    <name evidence="2" type="ORF">EEDITHA_LOCUS16593</name>
</gene>
<dbReference type="GO" id="GO:0005783">
    <property type="term" value="C:endoplasmic reticulum"/>
    <property type="evidence" value="ECO:0007669"/>
    <property type="project" value="TreeGrafter"/>
</dbReference>
<accession>A0AAU9UQQ5</accession>
<dbReference type="PANTHER" id="PTHR16489:SF12">
    <property type="entry name" value="GH11727P"/>
    <property type="match status" value="1"/>
</dbReference>